<evidence type="ECO:0000256" key="8">
    <source>
        <dbReference type="SAM" id="Phobius"/>
    </source>
</evidence>
<dbReference type="Proteomes" id="UP000712157">
    <property type="component" value="Unassembled WGS sequence"/>
</dbReference>
<dbReference type="GO" id="GO:0004713">
    <property type="term" value="F:protein tyrosine kinase activity"/>
    <property type="evidence" value="ECO:0007669"/>
    <property type="project" value="TreeGrafter"/>
</dbReference>
<evidence type="ECO:0000256" key="7">
    <source>
        <dbReference type="SAM" id="MobiDB-lite"/>
    </source>
</evidence>
<dbReference type="AlphaFoldDB" id="A0A949ND31"/>
<keyword evidence="3" id="KW-1003">Cell membrane</keyword>
<evidence type="ECO:0000256" key="5">
    <source>
        <dbReference type="ARBA" id="ARBA00022989"/>
    </source>
</evidence>
<keyword evidence="4 8" id="KW-0812">Transmembrane</keyword>
<evidence type="ECO:0000256" key="1">
    <source>
        <dbReference type="ARBA" id="ARBA00004651"/>
    </source>
</evidence>
<evidence type="ECO:0000313" key="10">
    <source>
        <dbReference type="EMBL" id="MBU9735526.1"/>
    </source>
</evidence>
<comment type="caution">
    <text evidence="10">The sequence shown here is derived from an EMBL/GenBank/DDBJ whole genome shotgun (WGS) entry which is preliminary data.</text>
</comment>
<evidence type="ECO:0000259" key="9">
    <source>
        <dbReference type="Pfam" id="PF02706"/>
    </source>
</evidence>
<dbReference type="RefSeq" id="WP_158342961.1">
    <property type="nucleotide sequence ID" value="NZ_JAHQCW010000003.1"/>
</dbReference>
<dbReference type="InterPro" id="IPR050445">
    <property type="entry name" value="Bact_polysacc_biosynth/exp"/>
</dbReference>
<dbReference type="Pfam" id="PF02706">
    <property type="entry name" value="Wzz"/>
    <property type="match status" value="1"/>
</dbReference>
<accession>A0A949ND31</accession>
<evidence type="ECO:0000256" key="6">
    <source>
        <dbReference type="ARBA" id="ARBA00023136"/>
    </source>
</evidence>
<reference evidence="10" key="1">
    <citation type="submission" date="2021-06" db="EMBL/GenBank/DDBJ databases">
        <title>Description of novel taxa of the family Lachnospiraceae.</title>
        <authorList>
            <person name="Chaplin A.V."/>
            <person name="Sokolova S.R."/>
            <person name="Pikina A.P."/>
            <person name="Korzhanova M."/>
            <person name="Belova V."/>
            <person name="Korostin D."/>
            <person name="Efimov B.A."/>
        </authorList>
    </citation>
    <scope>NUCLEOTIDE SEQUENCE</scope>
    <source>
        <strain evidence="10">ASD5720</strain>
    </source>
</reference>
<comment type="similarity">
    <text evidence="2">Belongs to the CpsC/CapA family.</text>
</comment>
<feature type="compositionally biased region" description="Low complexity" evidence="7">
    <location>
        <begin position="243"/>
        <end position="254"/>
    </location>
</feature>
<feature type="region of interest" description="Disordered" evidence="7">
    <location>
        <begin position="230"/>
        <end position="254"/>
    </location>
</feature>
<keyword evidence="11" id="KW-1185">Reference proteome</keyword>
<keyword evidence="5 8" id="KW-1133">Transmembrane helix</keyword>
<dbReference type="PANTHER" id="PTHR32309">
    <property type="entry name" value="TYROSINE-PROTEIN KINASE"/>
    <property type="match status" value="1"/>
</dbReference>
<evidence type="ECO:0000256" key="3">
    <source>
        <dbReference type="ARBA" id="ARBA00022475"/>
    </source>
</evidence>
<keyword evidence="6 8" id="KW-0472">Membrane</keyword>
<comment type="subcellular location">
    <subcellularLocation>
        <location evidence="1">Cell membrane</location>
        <topology evidence="1">Multi-pass membrane protein</topology>
    </subcellularLocation>
</comment>
<dbReference type="PANTHER" id="PTHR32309:SF13">
    <property type="entry name" value="FERRIC ENTEROBACTIN TRANSPORT PROTEIN FEPE"/>
    <property type="match status" value="1"/>
</dbReference>
<evidence type="ECO:0000313" key="11">
    <source>
        <dbReference type="Proteomes" id="UP000712157"/>
    </source>
</evidence>
<feature type="domain" description="Polysaccharide chain length determinant N-terminal" evidence="9">
    <location>
        <begin position="13"/>
        <end position="102"/>
    </location>
</feature>
<evidence type="ECO:0000256" key="4">
    <source>
        <dbReference type="ARBA" id="ARBA00022692"/>
    </source>
</evidence>
<feature type="transmembrane region" description="Helical" evidence="8">
    <location>
        <begin position="27"/>
        <end position="49"/>
    </location>
</feature>
<protein>
    <recommendedName>
        <fullName evidence="9">Polysaccharide chain length determinant N-terminal domain-containing protein</fullName>
    </recommendedName>
</protein>
<organism evidence="10 11">
    <name type="scientific">Diplocloster agilis</name>
    <dbReference type="NCBI Taxonomy" id="2850323"/>
    <lineage>
        <taxon>Bacteria</taxon>
        <taxon>Bacillati</taxon>
        <taxon>Bacillota</taxon>
        <taxon>Clostridia</taxon>
        <taxon>Lachnospirales</taxon>
        <taxon>Lachnospiraceae</taxon>
        <taxon>Diplocloster</taxon>
    </lineage>
</organism>
<dbReference type="GO" id="GO:0005886">
    <property type="term" value="C:plasma membrane"/>
    <property type="evidence" value="ECO:0007669"/>
    <property type="project" value="UniProtKB-SubCell"/>
</dbReference>
<gene>
    <name evidence="10" type="ORF">KTH89_03190</name>
</gene>
<feature type="transmembrane region" description="Helical" evidence="8">
    <location>
        <begin position="184"/>
        <end position="204"/>
    </location>
</feature>
<proteinExistence type="inferred from homology"/>
<dbReference type="EMBL" id="JAHQCW010000003">
    <property type="protein sequence ID" value="MBU9735526.1"/>
    <property type="molecule type" value="Genomic_DNA"/>
</dbReference>
<evidence type="ECO:0000256" key="2">
    <source>
        <dbReference type="ARBA" id="ARBA00006683"/>
    </source>
</evidence>
<sequence>MDTNVNNTNDEIEIDLRQIFFVLLDKIWIIILSGIGCALLGLMISKFFLVPEYESTTQLYVINRQTEGKVSSADLSAGSQLTKDYKELVISRPVTEQVISDLNLDMTHGQLEDKITVENPQDSRILKIIVRDTDPYRAKSIADAMATVSVDTIATVMETEKANIIEQGDLPMSPVSPNVFKNTVIGGAVGAFLAILIILAVFLLDDTIKSEDDVEKHLGLSVLSVIPMQEDEKKKKGARKKSASGNASKTARRG</sequence>
<name>A0A949ND31_9FIRM</name>
<dbReference type="InterPro" id="IPR003856">
    <property type="entry name" value="LPS_length_determ_N"/>
</dbReference>